<evidence type="ECO:0000256" key="1">
    <source>
        <dbReference type="ARBA" id="ARBA00022603"/>
    </source>
</evidence>
<dbReference type="AlphaFoldDB" id="A9ZNW0"/>
<dbReference type="Pfam" id="PF04072">
    <property type="entry name" value="LCM"/>
    <property type="match status" value="1"/>
</dbReference>
<dbReference type="SUPFAM" id="SSF53335">
    <property type="entry name" value="S-adenosyl-L-methionine-dependent methyltransferases"/>
    <property type="match status" value="1"/>
</dbReference>
<evidence type="ECO:0000313" key="3">
    <source>
        <dbReference type="EMBL" id="BAF98637.1"/>
    </source>
</evidence>
<keyword evidence="2 3" id="KW-0808">Transferase</keyword>
<dbReference type="PANTHER" id="PTHR43619">
    <property type="entry name" value="S-ADENOSYL-L-METHIONINE-DEPENDENT METHYLTRANSFERASE YKTD-RELATED"/>
    <property type="match status" value="1"/>
</dbReference>
<dbReference type="GO" id="GO:0032259">
    <property type="term" value="P:methylation"/>
    <property type="evidence" value="ECO:0007669"/>
    <property type="project" value="UniProtKB-KW"/>
</dbReference>
<dbReference type="Gene3D" id="3.40.50.150">
    <property type="entry name" value="Vaccinia Virus protein VP39"/>
    <property type="match status" value="1"/>
</dbReference>
<reference evidence="3" key="1">
    <citation type="journal article" date="2007" name="Biosci. Biotechnol. Biochem.">
        <title>Cloning of the gene cluster responsible for biosynthesis of KS-505a (longestin), a unique tetraterpenoid.</title>
        <authorList>
            <person name="Hayashi Y."/>
            <person name="Onaka H."/>
            <person name="Itoh N."/>
            <person name="Seto H."/>
            <person name="Dairi T."/>
        </authorList>
    </citation>
    <scope>NUCLEOTIDE SEQUENCE</scope>
</reference>
<dbReference type="InterPro" id="IPR029063">
    <property type="entry name" value="SAM-dependent_MTases_sf"/>
</dbReference>
<proteinExistence type="predicted"/>
<organism evidence="3">
    <name type="scientific">Streptomyces argenteolus</name>
    <dbReference type="NCBI Taxonomy" id="67274"/>
    <lineage>
        <taxon>Bacteria</taxon>
        <taxon>Bacillati</taxon>
        <taxon>Actinomycetota</taxon>
        <taxon>Actinomycetes</taxon>
        <taxon>Kitasatosporales</taxon>
        <taxon>Streptomycetaceae</taxon>
        <taxon>Streptomyces</taxon>
    </lineage>
</organism>
<dbReference type="EMBL" id="AB307968">
    <property type="protein sequence ID" value="BAF98637.1"/>
    <property type="molecule type" value="Genomic_DNA"/>
</dbReference>
<sequence>MHRQRCVLRYHPSSGGGPMTTGRKLKLDLGDVQETMLWTLYHRATEARDPETVLHDPWAVQLVETIEYPFEKRFGTPTAGQAQWQALRARCFDEEIRRFLARHPDGTVVALGEGLETQFSRVDNGRVHWLSVDLPEVIEVRRRLRPDDAPRQRSLACSVLDDRWMTGLDGSRGLLVTARGLLMYLRPTQVHGLIAACAERLPGGALLFDAVPSWLSRRSTLTPRRTPTGYRFPPWLWGVDAGETARLQALHPNIVDIREIRPPRGRGPVYRFLVPLIGTVPGVRGRKVMSIMIVRFGPSGAPAPSRAIPPDPPDLPRR</sequence>
<evidence type="ECO:0000256" key="2">
    <source>
        <dbReference type="ARBA" id="ARBA00022679"/>
    </source>
</evidence>
<protein>
    <submittedName>
        <fullName evidence="3">Putative methyl transferase</fullName>
    </submittedName>
</protein>
<accession>A9ZNW0</accession>
<keyword evidence="1" id="KW-0489">Methyltransferase</keyword>
<name>A9ZNW0_9ACTN</name>
<dbReference type="GO" id="GO:0008168">
    <property type="term" value="F:methyltransferase activity"/>
    <property type="evidence" value="ECO:0007669"/>
    <property type="project" value="UniProtKB-KW"/>
</dbReference>
<dbReference type="PANTHER" id="PTHR43619:SF2">
    <property type="entry name" value="S-ADENOSYL-L-METHIONINE-DEPENDENT METHYLTRANSFERASES SUPERFAMILY PROTEIN"/>
    <property type="match status" value="1"/>
</dbReference>
<dbReference type="InterPro" id="IPR007213">
    <property type="entry name" value="Ppm1/Ppm2/Tcmp"/>
</dbReference>